<keyword evidence="3" id="KW-1185">Reference proteome</keyword>
<evidence type="ECO:0000313" key="3">
    <source>
        <dbReference type="Proteomes" id="UP000515153"/>
    </source>
</evidence>
<dbReference type="Proteomes" id="UP000515153">
    <property type="component" value="Unplaced"/>
</dbReference>
<reference evidence="4" key="3">
    <citation type="submission" date="2025-08" db="UniProtKB">
        <authorList>
            <consortium name="RefSeq"/>
        </authorList>
    </citation>
    <scope>IDENTIFICATION</scope>
    <source>
        <strain evidence="4">NI907</strain>
    </source>
</reference>
<dbReference type="Gene3D" id="3.40.50.300">
    <property type="entry name" value="P-loop containing nucleotide triphosphate hydrolases"/>
    <property type="match status" value="1"/>
</dbReference>
<dbReference type="InterPro" id="IPR027417">
    <property type="entry name" value="P-loop_NTPase"/>
</dbReference>
<sequence>MSYSTHHKAARKGRLEGSGRWLLDDTSFQSWRSESTSSVLWLHGIPGSGKTKLTSLVVDELTGSENLAYFYCMRNPAEPLPGQCDAIDALDGIAGFDDFAWTSDESSSILLELMKEYPAVTMVIDALDEVNSEDRQELMNILGDLLRQSPNLLKILVSIRENYDIALHFEGSPNIYIDAQDNRGDIKPFIDDRLTAAKLLRGRLADNLRETITDNLLEKAHGM</sequence>
<dbReference type="AlphaFoldDB" id="A0A6P8B0J1"/>
<organism evidence="3 4">
    <name type="scientific">Pyricularia grisea</name>
    <name type="common">Crabgrass-specific blast fungus</name>
    <name type="synonym">Magnaporthe grisea</name>
    <dbReference type="NCBI Taxonomy" id="148305"/>
    <lineage>
        <taxon>Eukaryota</taxon>
        <taxon>Fungi</taxon>
        <taxon>Dikarya</taxon>
        <taxon>Ascomycota</taxon>
        <taxon>Pezizomycotina</taxon>
        <taxon>Sordariomycetes</taxon>
        <taxon>Sordariomycetidae</taxon>
        <taxon>Magnaporthales</taxon>
        <taxon>Pyriculariaceae</taxon>
        <taxon>Pyricularia</taxon>
    </lineage>
</organism>
<dbReference type="GeneID" id="41962351"/>
<gene>
    <name evidence="4" type="ORF">PgNI_07430</name>
</gene>
<protein>
    <recommendedName>
        <fullName evidence="2">Nephrocystin 3-like N-terminal domain-containing protein</fullName>
    </recommendedName>
</protein>
<keyword evidence="1" id="KW-0677">Repeat</keyword>
<reference evidence="4" key="1">
    <citation type="journal article" date="2019" name="Mol. Biol. Evol.">
        <title>Blast fungal genomes show frequent chromosomal changes, gene gains and losses, and effector gene turnover.</title>
        <authorList>
            <person name="Gomez Luciano L.B."/>
            <person name="Jason Tsai I."/>
            <person name="Chuma I."/>
            <person name="Tosa Y."/>
            <person name="Chen Y.H."/>
            <person name="Li J.Y."/>
            <person name="Li M.Y."/>
            <person name="Jade Lu M.Y."/>
            <person name="Nakayashiki H."/>
            <person name="Li W.H."/>
        </authorList>
    </citation>
    <scope>NUCLEOTIDE SEQUENCE</scope>
    <source>
        <strain evidence="4">NI907</strain>
    </source>
</reference>
<dbReference type="InterPro" id="IPR056884">
    <property type="entry name" value="NPHP3-like_N"/>
</dbReference>
<dbReference type="KEGG" id="pgri:PgNI_07430"/>
<evidence type="ECO:0000256" key="1">
    <source>
        <dbReference type="ARBA" id="ARBA00022737"/>
    </source>
</evidence>
<reference evidence="4" key="2">
    <citation type="submission" date="2019-10" db="EMBL/GenBank/DDBJ databases">
        <authorList>
            <consortium name="NCBI Genome Project"/>
        </authorList>
    </citation>
    <scope>NUCLEOTIDE SEQUENCE</scope>
    <source>
        <strain evidence="4">NI907</strain>
    </source>
</reference>
<dbReference type="SUPFAM" id="SSF52540">
    <property type="entry name" value="P-loop containing nucleoside triphosphate hydrolases"/>
    <property type="match status" value="1"/>
</dbReference>
<dbReference type="RefSeq" id="XP_030980751.1">
    <property type="nucleotide sequence ID" value="XM_031127442.1"/>
</dbReference>
<dbReference type="PANTHER" id="PTHR10039">
    <property type="entry name" value="AMELOGENIN"/>
    <property type="match status" value="1"/>
</dbReference>
<dbReference type="PANTHER" id="PTHR10039:SF16">
    <property type="entry name" value="GPI INOSITOL-DEACYLASE"/>
    <property type="match status" value="1"/>
</dbReference>
<evidence type="ECO:0000313" key="4">
    <source>
        <dbReference type="RefSeq" id="XP_030980751.1"/>
    </source>
</evidence>
<evidence type="ECO:0000259" key="2">
    <source>
        <dbReference type="Pfam" id="PF24883"/>
    </source>
</evidence>
<proteinExistence type="predicted"/>
<feature type="domain" description="Nephrocystin 3-like N-terminal" evidence="2">
    <location>
        <begin position="99"/>
        <end position="160"/>
    </location>
</feature>
<dbReference type="Pfam" id="PF24883">
    <property type="entry name" value="NPHP3_N"/>
    <property type="match status" value="2"/>
</dbReference>
<feature type="domain" description="Nephrocystin 3-like N-terminal" evidence="2">
    <location>
        <begin position="17"/>
        <end position="75"/>
    </location>
</feature>
<accession>A0A6P8B0J1</accession>
<name>A0A6P8B0J1_PYRGI</name>